<keyword evidence="1" id="KW-0645">Protease</keyword>
<keyword evidence="1" id="KW-0378">Hydrolase</keyword>
<gene>
    <name evidence="1" type="ORF">I8Y21_004720</name>
</gene>
<reference evidence="1" key="2">
    <citation type="submission" date="2020-11" db="EMBL/GenBank/DDBJ databases">
        <authorList>
            <consortium name="NCBI Pathogen Detection Project"/>
        </authorList>
    </citation>
    <scope>NUCLEOTIDE SEQUENCE</scope>
    <source>
        <strain evidence="1">R404</strain>
    </source>
</reference>
<dbReference type="Pfam" id="PF10123">
    <property type="entry name" value="Mu-like_Pro"/>
    <property type="match status" value="1"/>
</dbReference>
<dbReference type="AlphaFoldDB" id="A0AAN5RFN6"/>
<name>A0AAN5RFN6_KLEOX</name>
<dbReference type="InterPro" id="IPR012106">
    <property type="entry name" value="Phage_Mu_Gp1"/>
</dbReference>
<accession>A0AAN5RFN6</accession>
<dbReference type="GO" id="GO:0006508">
    <property type="term" value="P:proteolysis"/>
    <property type="evidence" value="ECO:0007669"/>
    <property type="project" value="UniProtKB-KW"/>
</dbReference>
<protein>
    <submittedName>
        <fullName evidence="1">Protease</fullName>
    </submittedName>
</protein>
<sequence>MTTNTSHKTAYAVLNAATLSPFDNGGWCQAMPAGRVKARDGRPEKPPEGWLINQAAVSRMVARVVALNQPIKIDYNHQSLFKGQEAPAAGFIHPSPDNFRFSEERGFEVRPDWNPPAIPRLVNKEFPWFSPVMGYDEVSGEPVELRMLAVTGDPGLTGMNPVAALSADDLFNALNPTPVAKEKPMNEQLRQLLAALGLTVPDDGDMTPELGTAALSALTDIKAKAGKHDELTTRVATLSAELDTAKQASTTAAGDVDLTKFVPVETYNTLRTEYATLSAELGTTTLEQVLDKAEDEGRTFKSERGYLEGLGRQIGVAALSAQLDARPPIVALTTKQTDTVPKPAKTATAALSAEDLQAMKLLGKTEEEFLKAKGVK</sequence>
<reference evidence="1" key="1">
    <citation type="journal article" date="2018" name="Genome Biol.">
        <title>SKESA: strategic k-mer extension for scrupulous assemblies.</title>
        <authorList>
            <person name="Souvorov A."/>
            <person name="Agarwala R."/>
            <person name="Lipman D.J."/>
        </authorList>
    </citation>
    <scope>NUCLEOTIDE SEQUENCE</scope>
    <source>
        <strain evidence="1">R404</strain>
    </source>
</reference>
<organism evidence="1 2">
    <name type="scientific">Klebsiella oxytoca</name>
    <dbReference type="NCBI Taxonomy" id="571"/>
    <lineage>
        <taxon>Bacteria</taxon>
        <taxon>Pseudomonadati</taxon>
        <taxon>Pseudomonadota</taxon>
        <taxon>Gammaproteobacteria</taxon>
        <taxon>Enterobacterales</taxon>
        <taxon>Enterobacteriaceae</taxon>
        <taxon>Klebsiella/Raoultella group</taxon>
        <taxon>Klebsiella</taxon>
    </lineage>
</organism>
<dbReference type="EMBL" id="DACSEO010000079">
    <property type="protein sequence ID" value="HAT1683958.1"/>
    <property type="molecule type" value="Genomic_DNA"/>
</dbReference>
<dbReference type="Proteomes" id="UP000856143">
    <property type="component" value="Unassembled WGS sequence"/>
</dbReference>
<evidence type="ECO:0000313" key="2">
    <source>
        <dbReference type="Proteomes" id="UP000856143"/>
    </source>
</evidence>
<dbReference type="PIRSF" id="PIRSF016624">
    <property type="entry name" value="Mu_prophg_I"/>
    <property type="match status" value="1"/>
</dbReference>
<dbReference type="GO" id="GO:0008233">
    <property type="term" value="F:peptidase activity"/>
    <property type="evidence" value="ECO:0007669"/>
    <property type="project" value="UniProtKB-KW"/>
</dbReference>
<proteinExistence type="predicted"/>
<comment type="caution">
    <text evidence="1">The sequence shown here is derived from an EMBL/GenBank/DDBJ whole genome shotgun (WGS) entry which is preliminary data.</text>
</comment>
<evidence type="ECO:0000313" key="1">
    <source>
        <dbReference type="EMBL" id="HAT1683958.1"/>
    </source>
</evidence>